<sequence length="47" mass="5243">MQHVARPDLHGGTDTVQCTQHGLRSKKPKTKAVHPARTCLKLNLLQK</sequence>
<dbReference type="EMBL" id="GBXM01094739">
    <property type="protein sequence ID" value="JAH13838.1"/>
    <property type="molecule type" value="Transcribed_RNA"/>
</dbReference>
<protein>
    <submittedName>
        <fullName evidence="2">Uncharacterized protein</fullName>
    </submittedName>
</protein>
<feature type="region of interest" description="Disordered" evidence="1">
    <location>
        <begin position="1"/>
        <end position="34"/>
    </location>
</feature>
<feature type="compositionally biased region" description="Basic and acidic residues" evidence="1">
    <location>
        <begin position="1"/>
        <end position="11"/>
    </location>
</feature>
<reference evidence="2" key="1">
    <citation type="submission" date="2014-11" db="EMBL/GenBank/DDBJ databases">
        <authorList>
            <person name="Amaro Gonzalez C."/>
        </authorList>
    </citation>
    <scope>NUCLEOTIDE SEQUENCE</scope>
</reference>
<reference evidence="2" key="2">
    <citation type="journal article" date="2015" name="Fish Shellfish Immunol.">
        <title>Early steps in the European eel (Anguilla anguilla)-Vibrio vulnificus interaction in the gills: Role of the RtxA13 toxin.</title>
        <authorList>
            <person name="Callol A."/>
            <person name="Pajuelo D."/>
            <person name="Ebbesson L."/>
            <person name="Teles M."/>
            <person name="MacKenzie S."/>
            <person name="Amaro C."/>
        </authorList>
    </citation>
    <scope>NUCLEOTIDE SEQUENCE</scope>
</reference>
<name>A0A0E9QCL8_ANGAN</name>
<evidence type="ECO:0000313" key="2">
    <source>
        <dbReference type="EMBL" id="JAH13838.1"/>
    </source>
</evidence>
<organism evidence="2">
    <name type="scientific">Anguilla anguilla</name>
    <name type="common">European freshwater eel</name>
    <name type="synonym">Muraena anguilla</name>
    <dbReference type="NCBI Taxonomy" id="7936"/>
    <lineage>
        <taxon>Eukaryota</taxon>
        <taxon>Metazoa</taxon>
        <taxon>Chordata</taxon>
        <taxon>Craniata</taxon>
        <taxon>Vertebrata</taxon>
        <taxon>Euteleostomi</taxon>
        <taxon>Actinopterygii</taxon>
        <taxon>Neopterygii</taxon>
        <taxon>Teleostei</taxon>
        <taxon>Anguilliformes</taxon>
        <taxon>Anguillidae</taxon>
        <taxon>Anguilla</taxon>
    </lineage>
</organism>
<proteinExistence type="predicted"/>
<evidence type="ECO:0000256" key="1">
    <source>
        <dbReference type="SAM" id="MobiDB-lite"/>
    </source>
</evidence>
<dbReference type="AlphaFoldDB" id="A0A0E9QCL8"/>
<feature type="compositionally biased region" description="Basic residues" evidence="1">
    <location>
        <begin position="23"/>
        <end position="34"/>
    </location>
</feature>
<accession>A0A0E9QCL8</accession>